<sequence length="200" mass="22787">MFYLNVQAKKVGANILLAYDAPTLPPKLGRYEIRRSRIKAAKREKHSIPPRPSLLNHEKTISVTIKSPSRQSLMKSRNHLSGKRNFITSYKNSLNKNIIDDTEKEFSSPKKMNKETNSYRLCRNKNYKLHHGEAYLVSSPQLNPVAQGLADKYPKKQKLMVDSYAIYGTLYPRVQSDFVSNKKMCFLQALGAGMFSISCA</sequence>
<accession>A0A0K0FD17</accession>
<protein>
    <submittedName>
        <fullName evidence="2">DDE_Tnp_1_7 domain-containing protein</fullName>
    </submittedName>
</protein>
<dbReference type="Proteomes" id="UP000035680">
    <property type="component" value="Unassembled WGS sequence"/>
</dbReference>
<dbReference type="AlphaFoldDB" id="A0A0K0FD17"/>
<proteinExistence type="predicted"/>
<evidence type="ECO:0000313" key="1">
    <source>
        <dbReference type="Proteomes" id="UP000035680"/>
    </source>
</evidence>
<reference evidence="2" key="2">
    <citation type="submission" date="2015-08" db="UniProtKB">
        <authorList>
            <consortium name="WormBaseParasite"/>
        </authorList>
    </citation>
    <scope>IDENTIFICATION</scope>
</reference>
<evidence type="ECO:0000313" key="2">
    <source>
        <dbReference type="WBParaSite" id="SVE_0673500.1"/>
    </source>
</evidence>
<dbReference type="WBParaSite" id="SVE_0673500.1">
    <property type="protein sequence ID" value="SVE_0673500.1"/>
    <property type="gene ID" value="SVE_0673500"/>
</dbReference>
<organism evidence="1 2">
    <name type="scientific">Strongyloides venezuelensis</name>
    <name type="common">Threadworm</name>
    <dbReference type="NCBI Taxonomy" id="75913"/>
    <lineage>
        <taxon>Eukaryota</taxon>
        <taxon>Metazoa</taxon>
        <taxon>Ecdysozoa</taxon>
        <taxon>Nematoda</taxon>
        <taxon>Chromadorea</taxon>
        <taxon>Rhabditida</taxon>
        <taxon>Tylenchina</taxon>
        <taxon>Panagrolaimomorpha</taxon>
        <taxon>Strongyloidoidea</taxon>
        <taxon>Strongyloididae</taxon>
        <taxon>Strongyloides</taxon>
    </lineage>
</organism>
<name>A0A0K0FD17_STRVS</name>
<keyword evidence="1" id="KW-1185">Reference proteome</keyword>
<reference evidence="1" key="1">
    <citation type="submission" date="2014-07" db="EMBL/GenBank/DDBJ databases">
        <authorList>
            <person name="Martin A.A"/>
            <person name="De Silva N."/>
        </authorList>
    </citation>
    <scope>NUCLEOTIDE SEQUENCE</scope>
</reference>